<gene>
    <name evidence="1" type="ORF">BN946_scf184945.g30</name>
</gene>
<name>A0A060SR86_PYCCI</name>
<dbReference type="OrthoDB" id="1044435at2759"/>
<dbReference type="Proteomes" id="UP000029665">
    <property type="component" value="Unassembled WGS sequence"/>
</dbReference>
<dbReference type="AlphaFoldDB" id="A0A060SR86"/>
<organism evidence="1 2">
    <name type="scientific">Pycnoporus cinnabarinus</name>
    <name type="common">Cinnabar-red polypore</name>
    <name type="synonym">Trametes cinnabarina</name>
    <dbReference type="NCBI Taxonomy" id="5643"/>
    <lineage>
        <taxon>Eukaryota</taxon>
        <taxon>Fungi</taxon>
        <taxon>Dikarya</taxon>
        <taxon>Basidiomycota</taxon>
        <taxon>Agaricomycotina</taxon>
        <taxon>Agaricomycetes</taxon>
        <taxon>Polyporales</taxon>
        <taxon>Polyporaceae</taxon>
        <taxon>Trametes</taxon>
    </lineage>
</organism>
<accession>A0A060SR86</accession>
<dbReference type="EMBL" id="CCBP010000229">
    <property type="protein sequence ID" value="CDO74958.1"/>
    <property type="molecule type" value="Genomic_DNA"/>
</dbReference>
<evidence type="ECO:0008006" key="3">
    <source>
        <dbReference type="Google" id="ProtNLM"/>
    </source>
</evidence>
<sequence>MAPQDADYPAVLPYSRSRSLFLQAGHEDLAPEERTVRGTFVTGLNDNDIARLDLFEGDPHRRRARDAYVVPLTAPELPSLDNLPSPISAETYIYAGSISDLSPELWSYDDFVRENAWKWVGTGERDEYYAEVDRRRDMDGKTLQTANVNAENGTDTADDGRTVVAEVRQ</sequence>
<evidence type="ECO:0000313" key="1">
    <source>
        <dbReference type="EMBL" id="CDO74958.1"/>
    </source>
</evidence>
<reference evidence="1" key="1">
    <citation type="submission" date="2014-01" db="EMBL/GenBank/DDBJ databases">
        <title>The genome of the white-rot fungus Pycnoporus cinnabarinus: a basidiomycete model with a versatile arsenal for lignocellulosic biomass breakdown.</title>
        <authorList>
            <person name="Levasseur A."/>
            <person name="Lomascolo A."/>
            <person name="Ruiz-Duenas F.J."/>
            <person name="Uzan E."/>
            <person name="Piumi F."/>
            <person name="Kues U."/>
            <person name="Ram A.F.J."/>
            <person name="Murat C."/>
            <person name="Haon M."/>
            <person name="Benoit I."/>
            <person name="Arfi Y."/>
            <person name="Chevret D."/>
            <person name="Drula E."/>
            <person name="Kwon M.J."/>
            <person name="Gouret P."/>
            <person name="Lesage-Meessen L."/>
            <person name="Lombard V."/>
            <person name="Mariette J."/>
            <person name="Noirot C."/>
            <person name="Park J."/>
            <person name="Patyshakuliyeva A."/>
            <person name="Wieneger R.A.B."/>
            <person name="Wosten H.A.B."/>
            <person name="Martin F."/>
            <person name="Coutinho P.M."/>
            <person name="de Vries R."/>
            <person name="Martinez A.T."/>
            <person name="Klopp C."/>
            <person name="Pontarotti P."/>
            <person name="Henrissat B."/>
            <person name="Record E."/>
        </authorList>
    </citation>
    <scope>NUCLEOTIDE SEQUENCE [LARGE SCALE GENOMIC DNA]</scope>
    <source>
        <strain evidence="1">BRFM137</strain>
    </source>
</reference>
<dbReference type="Gene3D" id="3.10.490.10">
    <property type="entry name" value="Gamma-glutamyl cyclotransferase-like"/>
    <property type="match status" value="1"/>
</dbReference>
<protein>
    <recommendedName>
        <fullName evidence="3">Gamma-glutamylcyclotransferase AIG2-like domain-containing protein</fullName>
    </recommendedName>
</protein>
<keyword evidence="2" id="KW-1185">Reference proteome</keyword>
<dbReference type="HOGENOM" id="CLU_093936_1_0_1"/>
<evidence type="ECO:0000313" key="2">
    <source>
        <dbReference type="Proteomes" id="UP000029665"/>
    </source>
</evidence>
<comment type="caution">
    <text evidence="1">The sequence shown here is derived from an EMBL/GenBank/DDBJ whole genome shotgun (WGS) entry which is preliminary data.</text>
</comment>
<proteinExistence type="predicted"/>